<dbReference type="GO" id="GO:0005886">
    <property type="term" value="C:plasma membrane"/>
    <property type="evidence" value="ECO:0007669"/>
    <property type="project" value="UniProtKB-SubCell"/>
</dbReference>
<dbReference type="OrthoDB" id="7540137at2759"/>
<dbReference type="GO" id="GO:0004984">
    <property type="term" value="F:olfactory receptor activity"/>
    <property type="evidence" value="ECO:0007669"/>
    <property type="project" value="InterPro"/>
</dbReference>
<evidence type="ECO:0000256" key="10">
    <source>
        <dbReference type="SAM" id="Phobius"/>
    </source>
</evidence>
<accession>A0A653CBW5</accession>
<evidence type="ECO:0000256" key="3">
    <source>
        <dbReference type="ARBA" id="ARBA00022606"/>
    </source>
</evidence>
<keyword evidence="3" id="KW-0716">Sensory transduction</keyword>
<evidence type="ECO:0000256" key="4">
    <source>
        <dbReference type="ARBA" id="ARBA00022692"/>
    </source>
</evidence>
<dbReference type="PANTHER" id="PTHR21137">
    <property type="entry name" value="ODORANT RECEPTOR"/>
    <property type="match status" value="1"/>
</dbReference>
<keyword evidence="12" id="KW-1185">Reference proteome</keyword>
<evidence type="ECO:0000256" key="6">
    <source>
        <dbReference type="ARBA" id="ARBA00022989"/>
    </source>
</evidence>
<keyword evidence="9" id="KW-0807">Transducer</keyword>
<evidence type="ECO:0000256" key="5">
    <source>
        <dbReference type="ARBA" id="ARBA00022725"/>
    </source>
</evidence>
<evidence type="ECO:0000256" key="1">
    <source>
        <dbReference type="ARBA" id="ARBA00004651"/>
    </source>
</evidence>
<evidence type="ECO:0000256" key="8">
    <source>
        <dbReference type="ARBA" id="ARBA00023170"/>
    </source>
</evidence>
<name>A0A653CBW5_CALMS</name>
<dbReference type="Proteomes" id="UP000410492">
    <property type="component" value="Unassembled WGS sequence"/>
</dbReference>
<evidence type="ECO:0000256" key="2">
    <source>
        <dbReference type="ARBA" id="ARBA00022475"/>
    </source>
</evidence>
<evidence type="ECO:0000256" key="9">
    <source>
        <dbReference type="ARBA" id="ARBA00023224"/>
    </source>
</evidence>
<keyword evidence="2" id="KW-1003">Cell membrane</keyword>
<dbReference type="GO" id="GO:0007165">
    <property type="term" value="P:signal transduction"/>
    <property type="evidence" value="ECO:0007669"/>
    <property type="project" value="UniProtKB-KW"/>
</dbReference>
<reference evidence="11 12" key="1">
    <citation type="submission" date="2019-01" db="EMBL/GenBank/DDBJ databases">
        <authorList>
            <person name="Sayadi A."/>
        </authorList>
    </citation>
    <scope>NUCLEOTIDE SEQUENCE [LARGE SCALE GENOMIC DNA]</scope>
</reference>
<dbReference type="AlphaFoldDB" id="A0A653CBW5"/>
<keyword evidence="6 10" id="KW-1133">Transmembrane helix</keyword>
<evidence type="ECO:0000256" key="7">
    <source>
        <dbReference type="ARBA" id="ARBA00023136"/>
    </source>
</evidence>
<protein>
    <recommendedName>
        <fullName evidence="13">Odorant receptor</fullName>
    </recommendedName>
</protein>
<dbReference type="InterPro" id="IPR004117">
    <property type="entry name" value="7tm6_olfct_rcpt"/>
</dbReference>
<organism evidence="11 12">
    <name type="scientific">Callosobruchus maculatus</name>
    <name type="common">Southern cowpea weevil</name>
    <name type="synonym">Pulse bruchid</name>
    <dbReference type="NCBI Taxonomy" id="64391"/>
    <lineage>
        <taxon>Eukaryota</taxon>
        <taxon>Metazoa</taxon>
        <taxon>Ecdysozoa</taxon>
        <taxon>Arthropoda</taxon>
        <taxon>Hexapoda</taxon>
        <taxon>Insecta</taxon>
        <taxon>Pterygota</taxon>
        <taxon>Neoptera</taxon>
        <taxon>Endopterygota</taxon>
        <taxon>Coleoptera</taxon>
        <taxon>Polyphaga</taxon>
        <taxon>Cucujiformia</taxon>
        <taxon>Chrysomeloidea</taxon>
        <taxon>Chrysomelidae</taxon>
        <taxon>Bruchinae</taxon>
        <taxon>Bruchini</taxon>
        <taxon>Callosobruchus</taxon>
    </lineage>
</organism>
<comment type="subcellular location">
    <subcellularLocation>
        <location evidence="1">Cell membrane</location>
        <topology evidence="1">Multi-pass membrane protein</topology>
    </subcellularLocation>
</comment>
<dbReference type="Pfam" id="PF02949">
    <property type="entry name" value="7tm_6"/>
    <property type="match status" value="1"/>
</dbReference>
<sequence>MVVVPPFSVEFFWDSSYFTCMFIQIFFYCWYGHNVTSKSQDIGRAVYMSNFYVSDLKTRKALIIFMERSKRPLILRCGFFTVSLATLTSILRSSYSYMAMLQQLYKE</sequence>
<dbReference type="PANTHER" id="PTHR21137:SF35">
    <property type="entry name" value="ODORANT RECEPTOR 19A-RELATED"/>
    <property type="match status" value="1"/>
</dbReference>
<feature type="transmembrane region" description="Helical" evidence="10">
    <location>
        <begin position="12"/>
        <end position="31"/>
    </location>
</feature>
<dbReference type="EMBL" id="CAACVG010007431">
    <property type="protein sequence ID" value="VEN45388.1"/>
    <property type="molecule type" value="Genomic_DNA"/>
</dbReference>
<keyword evidence="7 10" id="KW-0472">Membrane</keyword>
<evidence type="ECO:0000313" key="12">
    <source>
        <dbReference type="Proteomes" id="UP000410492"/>
    </source>
</evidence>
<dbReference type="GO" id="GO:0005549">
    <property type="term" value="F:odorant binding"/>
    <property type="evidence" value="ECO:0007669"/>
    <property type="project" value="InterPro"/>
</dbReference>
<keyword evidence="8" id="KW-0675">Receptor</keyword>
<evidence type="ECO:0008006" key="13">
    <source>
        <dbReference type="Google" id="ProtNLM"/>
    </source>
</evidence>
<feature type="transmembrane region" description="Helical" evidence="10">
    <location>
        <begin position="73"/>
        <end position="91"/>
    </location>
</feature>
<keyword evidence="5" id="KW-0552">Olfaction</keyword>
<proteinExistence type="predicted"/>
<evidence type="ECO:0000313" key="11">
    <source>
        <dbReference type="EMBL" id="VEN45388.1"/>
    </source>
</evidence>
<gene>
    <name evidence="11" type="ORF">CALMAC_LOCUS7859</name>
</gene>
<keyword evidence="4 10" id="KW-0812">Transmembrane</keyword>